<evidence type="ECO:0000313" key="3">
    <source>
        <dbReference type="EMBL" id="MBC3813204.1"/>
    </source>
</evidence>
<keyword evidence="4" id="KW-1185">Reference proteome</keyword>
<keyword evidence="2" id="KW-0472">Membrane</keyword>
<reference evidence="3 4" key="1">
    <citation type="submission" date="2020-08" db="EMBL/GenBank/DDBJ databases">
        <title>Novel species isolated from subtropical streams in China.</title>
        <authorList>
            <person name="Lu H."/>
        </authorList>
    </citation>
    <scope>NUCLEOTIDE SEQUENCE [LARGE SCALE GENOMIC DNA]</scope>
    <source>
        <strain evidence="3 4">CCTCC AB 2015119</strain>
    </source>
</reference>
<proteinExistence type="predicted"/>
<feature type="transmembrane region" description="Helical" evidence="2">
    <location>
        <begin position="134"/>
        <end position="160"/>
    </location>
</feature>
<feature type="transmembrane region" description="Helical" evidence="2">
    <location>
        <begin position="264"/>
        <end position="287"/>
    </location>
</feature>
<dbReference type="RefSeq" id="WP_190481267.1">
    <property type="nucleotide sequence ID" value="NZ_JACOFT010000008.1"/>
</dbReference>
<keyword evidence="2" id="KW-1133">Transmembrane helix</keyword>
<evidence type="ECO:0000313" key="4">
    <source>
        <dbReference type="Proteomes" id="UP000637632"/>
    </source>
</evidence>
<feature type="transmembrane region" description="Helical" evidence="2">
    <location>
        <begin position="30"/>
        <end position="47"/>
    </location>
</feature>
<organism evidence="3 4">
    <name type="scientific">Undibacterium aquatile</name>
    <dbReference type="NCBI Taxonomy" id="1537398"/>
    <lineage>
        <taxon>Bacteria</taxon>
        <taxon>Pseudomonadati</taxon>
        <taxon>Pseudomonadota</taxon>
        <taxon>Betaproteobacteria</taxon>
        <taxon>Burkholderiales</taxon>
        <taxon>Oxalobacteraceae</taxon>
        <taxon>Undibacterium</taxon>
    </lineage>
</organism>
<keyword evidence="2" id="KW-0812">Transmembrane</keyword>
<dbReference type="Proteomes" id="UP000637632">
    <property type="component" value="Unassembled WGS sequence"/>
</dbReference>
<feature type="transmembrane region" description="Helical" evidence="2">
    <location>
        <begin position="191"/>
        <end position="217"/>
    </location>
</feature>
<dbReference type="EMBL" id="JACOFT010000008">
    <property type="protein sequence ID" value="MBC3813204.1"/>
    <property type="molecule type" value="Genomic_DNA"/>
</dbReference>
<accession>A0ABR6XJW5</accession>
<evidence type="ECO:0000256" key="2">
    <source>
        <dbReference type="SAM" id="Phobius"/>
    </source>
</evidence>
<comment type="caution">
    <text evidence="3">The sequence shown here is derived from an EMBL/GenBank/DDBJ whole genome shotgun (WGS) entry which is preliminary data.</text>
</comment>
<name>A0ABR6XJW5_9BURK</name>
<evidence type="ECO:0008006" key="5">
    <source>
        <dbReference type="Google" id="ProtNLM"/>
    </source>
</evidence>
<sequence>MSSNPKTSGSPFVLLRAAEAATNWRALAMTGMAALAFFLSMAMTAWLTRHSFLLGGLFSIVTLIVGITGYSAVGILLMRQSQGRELSFSDAIIQGIFTVHRMLGVALVLLVIFLLVALLAFAVLFLCKLPGLGSLLYAVMLPLLTVIIGVTFASIFYVAMPLAAPAIWAGNSVMETIARLFVIVRQRLLMTITYIVVLSFLVLFLSGVVSFILFSGYVTTMGISQAVGINPMGNVMGMMSGIMGSHMGNQMGYGGGFEALESGMAYTGAFGFATGLLFSVGMVIPFLTMINGTCLIYLQVTDGLNFTEAEEQLQAQMQEAKRRANEAKDRAGAKLQEAKDAAVASAAAAKSNQPAAKAEADIAPTVTPAVPPAPVAPVARVCSACKAPLAADDIFCGECGTKNPL</sequence>
<keyword evidence="1" id="KW-0175">Coiled coil</keyword>
<feature type="transmembrane region" description="Helical" evidence="2">
    <location>
        <begin position="54"/>
        <end position="78"/>
    </location>
</feature>
<evidence type="ECO:0000256" key="1">
    <source>
        <dbReference type="SAM" id="Coils"/>
    </source>
</evidence>
<gene>
    <name evidence="3" type="ORF">H8K26_17310</name>
</gene>
<feature type="transmembrane region" description="Helical" evidence="2">
    <location>
        <begin position="105"/>
        <end position="127"/>
    </location>
</feature>
<protein>
    <recommendedName>
        <fullName evidence="5">Zinc ribbon protein</fullName>
    </recommendedName>
</protein>
<feature type="coiled-coil region" evidence="1">
    <location>
        <begin position="306"/>
        <end position="341"/>
    </location>
</feature>